<keyword evidence="7" id="KW-1185">Reference proteome</keyword>
<dbReference type="RefSeq" id="WP_152947497.1">
    <property type="nucleotide sequence ID" value="NZ_WHYR01000037.1"/>
</dbReference>
<dbReference type="Proteomes" id="UP000441717">
    <property type="component" value="Unassembled WGS sequence"/>
</dbReference>
<dbReference type="UniPathway" id="UPA00148"/>
<sequence length="206" mass="21643">MKIIKNPRAIEKRSMDIIEEQLPELSMLPPGEREIIKRVVHTTGDLSCAGLVRIHPQAVAGGLKALRSGRPILTDVNMVRTGIIRERLAALGVEARCLINDPAVVSRARETGVTRAMIAMEMGAPGVDGGIVAIGNAPTALFALCHLISAGKARPALVVGTPVGFVGATESKEELMSLNIPYITIPGTRGGSTIATAIINALLLMA</sequence>
<evidence type="ECO:0000259" key="5">
    <source>
        <dbReference type="Pfam" id="PF02570"/>
    </source>
</evidence>
<keyword evidence="3" id="KW-0169">Cobalamin biosynthesis</keyword>
<dbReference type="Gene3D" id="3.40.50.10230">
    <property type="entry name" value="Cobalamin biosynthesis CobH/CbiC, precorrin-8X methylmutase"/>
    <property type="match status" value="1"/>
</dbReference>
<dbReference type="InterPro" id="IPR003722">
    <property type="entry name" value="Cbl_synth_CobH/CbiC"/>
</dbReference>
<dbReference type="GO" id="GO:0016993">
    <property type="term" value="F:precorrin-8X methylmutase activity"/>
    <property type="evidence" value="ECO:0007669"/>
    <property type="project" value="InterPro"/>
</dbReference>
<evidence type="ECO:0000313" key="6">
    <source>
        <dbReference type="EMBL" id="MQL53078.1"/>
    </source>
</evidence>
<feature type="domain" description="Cobalamin biosynthesis precorrin-8X methylmutase CobH/CbiC" evidence="5">
    <location>
        <begin position="10"/>
        <end position="204"/>
    </location>
</feature>
<comment type="similarity">
    <text evidence="2">Belongs to the CobH/CbiC family.</text>
</comment>
<name>A0A6N7IVC9_9FIRM</name>
<keyword evidence="4 6" id="KW-0413">Isomerase</keyword>
<protein>
    <submittedName>
        <fullName evidence="6">Precorrin isomerase</fullName>
    </submittedName>
</protein>
<reference evidence="6 7" key="1">
    <citation type="submission" date="2019-10" db="EMBL/GenBank/DDBJ databases">
        <title>Comparative genomics of sulfur disproportionating microorganisms.</title>
        <authorList>
            <person name="Ward L.M."/>
            <person name="Bertran E."/>
            <person name="Johnston D."/>
        </authorList>
    </citation>
    <scope>NUCLEOTIDE SEQUENCE [LARGE SCALE GENOMIC DNA]</scope>
    <source>
        <strain evidence="6 7">DSM 14055</strain>
    </source>
</reference>
<dbReference type="Pfam" id="PF02570">
    <property type="entry name" value="CbiC"/>
    <property type="match status" value="1"/>
</dbReference>
<dbReference type="PANTHER" id="PTHR43588">
    <property type="entry name" value="COBALT-PRECORRIN-8 METHYLMUTASE"/>
    <property type="match status" value="1"/>
</dbReference>
<proteinExistence type="inferred from homology"/>
<dbReference type="OrthoDB" id="9780708at2"/>
<evidence type="ECO:0000256" key="4">
    <source>
        <dbReference type="ARBA" id="ARBA00023235"/>
    </source>
</evidence>
<evidence type="ECO:0000256" key="2">
    <source>
        <dbReference type="ARBA" id="ARBA00009774"/>
    </source>
</evidence>
<evidence type="ECO:0000313" key="7">
    <source>
        <dbReference type="Proteomes" id="UP000441717"/>
    </source>
</evidence>
<dbReference type="PANTHER" id="PTHR43588:SF1">
    <property type="entry name" value="COBALT-PRECORRIN-8 METHYLMUTASE"/>
    <property type="match status" value="1"/>
</dbReference>
<accession>A0A6N7IVC9</accession>
<evidence type="ECO:0000256" key="1">
    <source>
        <dbReference type="ARBA" id="ARBA00004953"/>
    </source>
</evidence>
<dbReference type="GO" id="GO:0009236">
    <property type="term" value="P:cobalamin biosynthetic process"/>
    <property type="evidence" value="ECO:0007669"/>
    <property type="project" value="UniProtKB-UniPathway"/>
</dbReference>
<dbReference type="SUPFAM" id="SSF63965">
    <property type="entry name" value="Precorrin-8X methylmutase CbiC/CobH"/>
    <property type="match status" value="1"/>
</dbReference>
<dbReference type="EMBL" id="WHYR01000037">
    <property type="protein sequence ID" value="MQL53078.1"/>
    <property type="molecule type" value="Genomic_DNA"/>
</dbReference>
<comment type="pathway">
    <text evidence="1">Cofactor biosynthesis; adenosylcobalamin biosynthesis.</text>
</comment>
<gene>
    <name evidence="6" type="ORF">GFC01_12595</name>
</gene>
<dbReference type="InterPro" id="IPR036588">
    <property type="entry name" value="CobH/CbiC_sf"/>
</dbReference>
<dbReference type="AlphaFoldDB" id="A0A6N7IVC9"/>
<evidence type="ECO:0000256" key="3">
    <source>
        <dbReference type="ARBA" id="ARBA00022573"/>
    </source>
</evidence>
<organism evidence="6 7">
    <name type="scientific">Desulfofundulus thermobenzoicus</name>
    <dbReference type="NCBI Taxonomy" id="29376"/>
    <lineage>
        <taxon>Bacteria</taxon>
        <taxon>Bacillati</taxon>
        <taxon>Bacillota</taxon>
        <taxon>Clostridia</taxon>
        <taxon>Eubacteriales</taxon>
        <taxon>Peptococcaceae</taxon>
        <taxon>Desulfofundulus</taxon>
    </lineage>
</organism>
<comment type="caution">
    <text evidence="6">The sequence shown here is derived from an EMBL/GenBank/DDBJ whole genome shotgun (WGS) entry which is preliminary data.</text>
</comment>